<evidence type="ECO:0000256" key="12">
    <source>
        <dbReference type="ARBA" id="ARBA00047984"/>
    </source>
</evidence>
<evidence type="ECO:0000256" key="13">
    <source>
        <dbReference type="ARBA" id="ARBA00069703"/>
    </source>
</evidence>
<accession>A0A6J3LB27</accession>
<keyword evidence="7" id="KW-0378">Hydrolase</keyword>
<evidence type="ECO:0000313" key="15">
    <source>
        <dbReference type="Proteomes" id="UP000504631"/>
    </source>
</evidence>
<dbReference type="Gene3D" id="1.20.58.1080">
    <property type="match status" value="1"/>
</dbReference>
<evidence type="ECO:0000256" key="5">
    <source>
        <dbReference type="ARBA" id="ARBA00012552"/>
    </source>
</evidence>
<dbReference type="InterPro" id="IPR001650">
    <property type="entry name" value="Helicase_C-like"/>
</dbReference>
<keyword evidence="11" id="KW-0496">Mitochondrion</keyword>
<dbReference type="EC" id="3.6.4.13" evidence="5"/>
<keyword evidence="10" id="KW-0809">Transit peptide</keyword>
<dbReference type="InterPro" id="IPR022192">
    <property type="entry name" value="SUV3_C"/>
</dbReference>
<evidence type="ECO:0000256" key="2">
    <source>
        <dbReference type="ARBA" id="ARBA00001946"/>
    </source>
</evidence>
<evidence type="ECO:0000256" key="7">
    <source>
        <dbReference type="ARBA" id="ARBA00022801"/>
    </source>
</evidence>
<gene>
    <name evidence="16" type="primary">LOC117240902</name>
</gene>
<dbReference type="PROSITE" id="PS51194">
    <property type="entry name" value="HELICASE_CTER"/>
    <property type="match status" value="1"/>
</dbReference>
<dbReference type="SUPFAM" id="SSF52540">
    <property type="entry name" value="P-loop containing nucleoside triphosphate hydrolases"/>
    <property type="match status" value="2"/>
</dbReference>
<dbReference type="Pfam" id="PF18147">
    <property type="entry name" value="Suv3_C_1"/>
    <property type="match status" value="1"/>
</dbReference>
<dbReference type="Gene3D" id="3.40.50.300">
    <property type="entry name" value="P-loop containing nucleotide triphosphate hydrolases"/>
    <property type="match status" value="2"/>
</dbReference>
<dbReference type="AlphaFoldDB" id="A0A6J3LB27"/>
<dbReference type="CDD" id="cd17913">
    <property type="entry name" value="DEXQc_Suv3"/>
    <property type="match status" value="1"/>
</dbReference>
<evidence type="ECO:0000259" key="14">
    <source>
        <dbReference type="PROSITE" id="PS51194"/>
    </source>
</evidence>
<comment type="cofactor">
    <cofactor evidence="2">
        <name>Mg(2+)</name>
        <dbReference type="ChEBI" id="CHEBI:18420"/>
    </cofactor>
</comment>
<dbReference type="Proteomes" id="UP000504631">
    <property type="component" value="Unplaced"/>
</dbReference>
<reference evidence="16" key="1">
    <citation type="submission" date="2025-08" db="UniProtKB">
        <authorList>
            <consortium name="RefSeq"/>
        </authorList>
    </citation>
    <scope>IDENTIFICATION</scope>
    <source>
        <tissue evidence="16">Muscle</tissue>
    </source>
</reference>
<dbReference type="GO" id="GO:0000965">
    <property type="term" value="P:mitochondrial RNA 3'-end processing"/>
    <property type="evidence" value="ECO:0007669"/>
    <property type="project" value="TreeGrafter"/>
</dbReference>
<dbReference type="GO" id="GO:0003724">
    <property type="term" value="F:RNA helicase activity"/>
    <property type="evidence" value="ECO:0007669"/>
    <property type="project" value="UniProtKB-EC"/>
</dbReference>
<dbReference type="InterPro" id="IPR055206">
    <property type="entry name" value="DEXQc_SUV3"/>
</dbReference>
<dbReference type="PANTHER" id="PTHR12131">
    <property type="entry name" value="ATP-DEPENDENT RNA AND DNA HELICASE"/>
    <property type="match status" value="1"/>
</dbReference>
<comment type="catalytic activity">
    <reaction evidence="12">
        <text>ATP + H2O = ADP + phosphate + H(+)</text>
        <dbReference type="Rhea" id="RHEA:13065"/>
        <dbReference type="ChEBI" id="CHEBI:15377"/>
        <dbReference type="ChEBI" id="CHEBI:15378"/>
        <dbReference type="ChEBI" id="CHEBI:30616"/>
        <dbReference type="ChEBI" id="CHEBI:43474"/>
        <dbReference type="ChEBI" id="CHEBI:456216"/>
        <dbReference type="EC" id="3.6.4.13"/>
    </reaction>
</comment>
<name>A0A6J3LB27_9HYME</name>
<keyword evidence="8 16" id="KW-0347">Helicase</keyword>
<dbReference type="GO" id="GO:0016787">
    <property type="term" value="F:hydrolase activity"/>
    <property type="evidence" value="ECO:0007669"/>
    <property type="project" value="UniProtKB-KW"/>
</dbReference>
<sequence>MIPVIYLVTEQLKRRNNFIVSSVLRQLGSRVKFTQSIRNKQSKGNAQSISTLFKPALVKKDSDTTSVGIELCGTLSKRKIIQILCDFAKTESIKELGAKYGLDDVIFTSAMGNFRKHCIESDKLPADLHIILSDIIQGSGNITDIFPYFLNHAKQMYPHIDCLDELRKISDLRNPLYWYPIARSKRRKIIFHAGPTNSGKTYHALERFISAKSGVYCGPLKLLANEVFNKCNSRGTPCDLVTGEEHKYAKNVTSPANHVSCSVEMANIQNVYEVGVIDEIQLIRDPNRGWAWTRALLGLAADEIHLCGEAAAISIVQSICLTTGESVEIKKYERLTPLEVENSALCSLRNIQPGDCIVCFSRNEIFSVSSAIEKMGHKVTVIYGSLPPGTKIAQAARFNDVNDPCKILVATNAIGMGLNLHIRRIIFYSIIQSTINEKGEVGVDTISVSSALQIAGRAGRYGTQWSKGFVTTYKPEDLPLLKKLLQQSPEEIEQAGVHPTADQIELYAYYLPNAPLSNLINIFIALCELDSSLYFICNLDDFKFLADTIQHIPLPLRTRYVFCCAPVNRKMPLTCSMLLKYARQCSKNEPATVLWLHRQINWPPKIPLNLADLLRLESIFDVLDVYLWLSYRMPDLFPDADAVKSLQEELDKIIEQGIKGITRLFKKSKTDSVIDKEQSSCPDKNLQRNGKYRKDTLSYTLISRGLLTPKMLEQLKIEWSTESNKRTSIDRKRSGPKYRS</sequence>
<keyword evidence="6" id="KW-0547">Nucleotide-binding</keyword>
<dbReference type="FunFam" id="3.40.50.300:FF:000269">
    <property type="entry name" value="ATP-dependent RNA helicase SUPV3L1, mitochondrial"/>
    <property type="match status" value="1"/>
</dbReference>
<protein>
    <recommendedName>
        <fullName evidence="13">ATP-dependent RNA helicase SUV3 homolog, mitochondrial</fullName>
        <ecNumber evidence="5">3.6.4.13</ecNumber>
    </recommendedName>
</protein>
<dbReference type="Gene3D" id="1.20.272.40">
    <property type="match status" value="1"/>
</dbReference>
<dbReference type="PANTHER" id="PTHR12131:SF1">
    <property type="entry name" value="ATP-DEPENDENT RNA HELICASE SUPV3L1, MITOCHONDRIAL-RELATED"/>
    <property type="match status" value="1"/>
</dbReference>
<proteinExistence type="inferred from homology"/>
<dbReference type="Pfam" id="PF18114">
    <property type="entry name" value="Suv3_N"/>
    <property type="match status" value="1"/>
</dbReference>
<comment type="subcellular location">
    <subcellularLocation>
        <location evidence="3">Mitochondrion</location>
    </subcellularLocation>
</comment>
<evidence type="ECO:0000256" key="3">
    <source>
        <dbReference type="ARBA" id="ARBA00004173"/>
    </source>
</evidence>
<evidence type="ECO:0000256" key="10">
    <source>
        <dbReference type="ARBA" id="ARBA00022946"/>
    </source>
</evidence>
<dbReference type="FunFam" id="3.40.50.300:FF:000446">
    <property type="entry name" value="ATP-dependent RNA helicase SUPV3L1, mitochondrial"/>
    <property type="match status" value="1"/>
</dbReference>
<evidence type="ECO:0000313" key="16">
    <source>
        <dbReference type="RefSeq" id="XP_033362818.1"/>
    </source>
</evidence>
<dbReference type="RefSeq" id="XP_033362818.1">
    <property type="nucleotide sequence ID" value="XM_033506927.1"/>
</dbReference>
<dbReference type="GO" id="GO:0005524">
    <property type="term" value="F:ATP binding"/>
    <property type="evidence" value="ECO:0007669"/>
    <property type="project" value="UniProtKB-KW"/>
</dbReference>
<evidence type="ECO:0000256" key="8">
    <source>
        <dbReference type="ARBA" id="ARBA00022806"/>
    </source>
</evidence>
<dbReference type="FunFam" id="1.20.58.1080:FF:000001">
    <property type="entry name" value="ATP-dependent RNA helicase SUPV3L1, mitochondrial"/>
    <property type="match status" value="1"/>
</dbReference>
<dbReference type="GO" id="GO:0045025">
    <property type="term" value="C:mitochondrial degradosome"/>
    <property type="evidence" value="ECO:0007669"/>
    <property type="project" value="TreeGrafter"/>
</dbReference>
<evidence type="ECO:0000256" key="6">
    <source>
        <dbReference type="ARBA" id="ARBA00022741"/>
    </source>
</evidence>
<dbReference type="Pfam" id="PF00271">
    <property type="entry name" value="Helicase_C"/>
    <property type="match status" value="1"/>
</dbReference>
<evidence type="ECO:0000256" key="1">
    <source>
        <dbReference type="ARBA" id="ARBA00001936"/>
    </source>
</evidence>
<dbReference type="SMART" id="SM00490">
    <property type="entry name" value="HELICc"/>
    <property type="match status" value="1"/>
</dbReference>
<dbReference type="InterPro" id="IPR041082">
    <property type="entry name" value="Suv3_C_1"/>
</dbReference>
<evidence type="ECO:0000256" key="9">
    <source>
        <dbReference type="ARBA" id="ARBA00022840"/>
    </source>
</evidence>
<dbReference type="Pfam" id="PF22527">
    <property type="entry name" value="DEXQc_Suv3"/>
    <property type="match status" value="1"/>
</dbReference>
<dbReference type="InterPro" id="IPR027417">
    <property type="entry name" value="P-loop_NTPase"/>
</dbReference>
<feature type="domain" description="Helicase C-terminal" evidence="14">
    <location>
        <begin position="330"/>
        <end position="508"/>
    </location>
</feature>
<dbReference type="InterPro" id="IPR044774">
    <property type="entry name" value="Suv3_DEXQc"/>
</dbReference>
<dbReference type="CTD" id="40543"/>
<dbReference type="KEGG" id="bvk:117240902"/>
<keyword evidence="15" id="KW-1185">Reference proteome</keyword>
<dbReference type="CDD" id="cd18805">
    <property type="entry name" value="SF2_C_suv3"/>
    <property type="match status" value="1"/>
</dbReference>
<evidence type="ECO:0000256" key="11">
    <source>
        <dbReference type="ARBA" id="ARBA00023128"/>
    </source>
</evidence>
<dbReference type="InterPro" id="IPR050699">
    <property type="entry name" value="RNA-DNA_Helicase"/>
</dbReference>
<keyword evidence="9" id="KW-0067">ATP-binding</keyword>
<comment type="similarity">
    <text evidence="4">Belongs to the helicase family.</text>
</comment>
<evidence type="ECO:0000256" key="4">
    <source>
        <dbReference type="ARBA" id="ARBA00008708"/>
    </source>
</evidence>
<dbReference type="Pfam" id="PF12513">
    <property type="entry name" value="SUV3_C"/>
    <property type="match status" value="1"/>
</dbReference>
<dbReference type="Gene3D" id="1.10.1740.140">
    <property type="match status" value="1"/>
</dbReference>
<organism evidence="15 16">
    <name type="scientific">Bombus vosnesenskii</name>
    <dbReference type="NCBI Taxonomy" id="207650"/>
    <lineage>
        <taxon>Eukaryota</taxon>
        <taxon>Metazoa</taxon>
        <taxon>Ecdysozoa</taxon>
        <taxon>Arthropoda</taxon>
        <taxon>Hexapoda</taxon>
        <taxon>Insecta</taxon>
        <taxon>Pterygota</taxon>
        <taxon>Neoptera</taxon>
        <taxon>Endopterygota</taxon>
        <taxon>Hymenoptera</taxon>
        <taxon>Apocrita</taxon>
        <taxon>Aculeata</taxon>
        <taxon>Apoidea</taxon>
        <taxon>Anthophila</taxon>
        <taxon>Apidae</taxon>
        <taxon>Bombus</taxon>
        <taxon>Pyrobombus</taxon>
    </lineage>
</organism>
<dbReference type="InterPro" id="IPR041453">
    <property type="entry name" value="Suv3_N"/>
</dbReference>
<comment type="cofactor">
    <cofactor evidence="1">
        <name>Mn(2+)</name>
        <dbReference type="ChEBI" id="CHEBI:29035"/>
    </cofactor>
</comment>
<dbReference type="GeneID" id="117240902"/>